<protein>
    <submittedName>
        <fullName evidence="6">IS66 family element, transposase</fullName>
    </submittedName>
</protein>
<dbReference type="Pfam" id="PF03050">
    <property type="entry name" value="DDE_Tnp_IS66"/>
    <property type="match status" value="1"/>
</dbReference>
<feature type="domain" description="Transposase IS66 C-terminal" evidence="5">
    <location>
        <begin position="486"/>
        <end position="524"/>
    </location>
</feature>
<dbReference type="NCBIfam" id="NF033517">
    <property type="entry name" value="transpos_IS66"/>
    <property type="match status" value="1"/>
</dbReference>
<dbReference type="InterPro" id="IPR052344">
    <property type="entry name" value="Transposase-related"/>
</dbReference>
<evidence type="ECO:0000259" key="5">
    <source>
        <dbReference type="Pfam" id="PF13817"/>
    </source>
</evidence>
<name>B9YEG7_9FIRM</name>
<dbReference type="OrthoDB" id="1643607at2"/>
<dbReference type="AlphaFoldDB" id="B9YEG7"/>
<dbReference type="InterPro" id="IPR024463">
    <property type="entry name" value="Transposase_TnpC_homeodom"/>
</dbReference>
<dbReference type="Pfam" id="PF13007">
    <property type="entry name" value="LZ_Tnp_IS66"/>
    <property type="match status" value="1"/>
</dbReference>
<dbReference type="Proteomes" id="UP000005950">
    <property type="component" value="Unassembled WGS sequence"/>
</dbReference>
<dbReference type="PANTHER" id="PTHR33678:SF1">
    <property type="entry name" value="BLL1576 PROTEIN"/>
    <property type="match status" value="1"/>
</dbReference>
<evidence type="ECO:0000313" key="7">
    <source>
        <dbReference type="Proteomes" id="UP000005950"/>
    </source>
</evidence>
<sequence>MENKERNREEIKKKIQAMSEEELIDLYLKADWLSEQLTLLKKLRFGAKSERIVSGQLNLFNEIEDIQDHSDPQEEAEEEAQPKTKKKKKSREANFSALPTKIIDHSLEDTHCEICGTRMRELASQIIDVLKYQPARYTVERHVVHQYVCPACSDENLESEIIAAPGAPKRLISGSKVSPSVVAGITFNKYVSGTPLYRQEQELKRKKVEISRATMSNWLMYCAQKLSPLYEQMLNDLGKQSHIHMDETTLTVLEDKSQGERQKSYMWVGVSGKWEAKPLAVYYYNESRAEAAAKEILPAEYAGSLHCDGYTVYSRFENATILGCFAHCRRYFVEALEVSPLHKQAKKLKGKALEDFCEQHPGYGKLLCVVDKIRHLFACEENYMKQGLEPAQIQKQRQKEQKPIAEKLFAEIEKLQSEYSEKSKAGAAIRYAINQKAVLLNYLEDGEAEISNNRAERMVKPFVMGRKAWLFSKTKSGARMSSIYYSLVESAKLNHLDIHLYLEYVLTQIQEHPDSFDVQALLPYSDQLPDFVRVR</sequence>
<feature type="domain" description="Transposase IS66 central" evidence="2">
    <location>
        <begin position="175"/>
        <end position="479"/>
    </location>
</feature>
<proteinExistence type="predicted"/>
<dbReference type="STRING" id="545696.HOLDEFILI_04244"/>
<reference evidence="6 7" key="2">
    <citation type="submission" date="2009-02" db="EMBL/GenBank/DDBJ databases">
        <title>Draft genome sequence of Holdemania filiformis DSM 12042.</title>
        <authorList>
            <person name="Sudarsanam P."/>
            <person name="Ley R."/>
            <person name="Guruge J."/>
            <person name="Turnbaugh P.J."/>
            <person name="Mahowald M."/>
            <person name="Liep D."/>
            <person name="Gordon J."/>
        </authorList>
    </citation>
    <scope>NUCLEOTIDE SEQUENCE [LARGE SCALE GENOMIC DNA]</scope>
    <source>
        <strain evidence="6 7">DSM 12042</strain>
    </source>
</reference>
<evidence type="ECO:0000259" key="3">
    <source>
        <dbReference type="Pfam" id="PF13005"/>
    </source>
</evidence>
<dbReference type="HOGENOM" id="CLU_023034_0_2_9"/>
<dbReference type="Pfam" id="PF13817">
    <property type="entry name" value="DDE_Tnp_IS66_C"/>
    <property type="match status" value="1"/>
</dbReference>
<evidence type="ECO:0000256" key="1">
    <source>
        <dbReference type="SAM" id="MobiDB-lite"/>
    </source>
</evidence>
<dbReference type="InterPro" id="IPR004291">
    <property type="entry name" value="Transposase_IS66_central"/>
</dbReference>
<evidence type="ECO:0000313" key="6">
    <source>
        <dbReference type="EMBL" id="EEF65624.1"/>
    </source>
</evidence>
<dbReference type="Pfam" id="PF13005">
    <property type="entry name" value="zf-IS66"/>
    <property type="match status" value="1"/>
</dbReference>
<dbReference type="InterPro" id="IPR024474">
    <property type="entry name" value="Znf_dom_IS66"/>
</dbReference>
<accession>B9YEG7</accession>
<evidence type="ECO:0000259" key="4">
    <source>
        <dbReference type="Pfam" id="PF13007"/>
    </source>
</evidence>
<dbReference type="EMBL" id="ACCF01000269">
    <property type="protein sequence ID" value="EEF65624.1"/>
    <property type="molecule type" value="Genomic_DNA"/>
</dbReference>
<organism evidence="6 7">
    <name type="scientific">Holdemania filiformis DSM 12042</name>
    <dbReference type="NCBI Taxonomy" id="545696"/>
    <lineage>
        <taxon>Bacteria</taxon>
        <taxon>Bacillati</taxon>
        <taxon>Bacillota</taxon>
        <taxon>Erysipelotrichia</taxon>
        <taxon>Erysipelotrichales</taxon>
        <taxon>Erysipelotrichaceae</taxon>
        <taxon>Holdemania</taxon>
    </lineage>
</organism>
<dbReference type="PANTHER" id="PTHR33678">
    <property type="entry name" value="BLL1576 PROTEIN"/>
    <property type="match status" value="1"/>
</dbReference>
<comment type="caution">
    <text evidence="6">The sequence shown here is derived from an EMBL/GenBank/DDBJ whole genome shotgun (WGS) entry which is preliminary data.</text>
</comment>
<evidence type="ECO:0000259" key="2">
    <source>
        <dbReference type="Pfam" id="PF03050"/>
    </source>
</evidence>
<dbReference type="InterPro" id="IPR039552">
    <property type="entry name" value="IS66_C"/>
</dbReference>
<feature type="domain" description="Transposase IS66 zinc-finger binding" evidence="3">
    <location>
        <begin position="109"/>
        <end position="152"/>
    </location>
</feature>
<reference evidence="6 7" key="1">
    <citation type="submission" date="2008-12" db="EMBL/GenBank/DDBJ databases">
        <authorList>
            <person name="Fulton L."/>
            <person name="Clifton S."/>
            <person name="Fulton B."/>
            <person name="Xu J."/>
            <person name="Minx P."/>
            <person name="Pepin K.H."/>
            <person name="Johnson M."/>
            <person name="Bhonagiri V."/>
            <person name="Nash W.E."/>
            <person name="Mardis E.R."/>
            <person name="Wilson R.K."/>
        </authorList>
    </citation>
    <scope>NUCLEOTIDE SEQUENCE [LARGE SCALE GENOMIC DNA]</scope>
    <source>
        <strain evidence="6 7">DSM 12042</strain>
    </source>
</reference>
<feature type="domain" description="Transposase TnpC homeodomain" evidence="4">
    <location>
        <begin position="32"/>
        <end position="99"/>
    </location>
</feature>
<feature type="region of interest" description="Disordered" evidence="1">
    <location>
        <begin position="68"/>
        <end position="93"/>
    </location>
</feature>
<dbReference type="eggNOG" id="COG3316">
    <property type="taxonomic scope" value="Bacteria"/>
</dbReference>
<gene>
    <name evidence="6" type="ORF">HOLDEFILI_04244</name>
</gene>